<dbReference type="AlphaFoldDB" id="A0A2Z6NH63"/>
<evidence type="ECO:0000313" key="2">
    <source>
        <dbReference type="EMBL" id="GAU35255.1"/>
    </source>
</evidence>
<protein>
    <submittedName>
        <fullName evidence="2">Uncharacterized protein</fullName>
    </submittedName>
</protein>
<name>A0A2Z6NH63_TRISU</name>
<gene>
    <name evidence="2" type="ORF">TSUD_323920</name>
</gene>
<organism evidence="2 3">
    <name type="scientific">Trifolium subterraneum</name>
    <name type="common">Subterranean clover</name>
    <dbReference type="NCBI Taxonomy" id="3900"/>
    <lineage>
        <taxon>Eukaryota</taxon>
        <taxon>Viridiplantae</taxon>
        <taxon>Streptophyta</taxon>
        <taxon>Embryophyta</taxon>
        <taxon>Tracheophyta</taxon>
        <taxon>Spermatophyta</taxon>
        <taxon>Magnoliopsida</taxon>
        <taxon>eudicotyledons</taxon>
        <taxon>Gunneridae</taxon>
        <taxon>Pentapetalae</taxon>
        <taxon>rosids</taxon>
        <taxon>fabids</taxon>
        <taxon>Fabales</taxon>
        <taxon>Fabaceae</taxon>
        <taxon>Papilionoideae</taxon>
        <taxon>50 kb inversion clade</taxon>
        <taxon>NPAAA clade</taxon>
        <taxon>Hologalegina</taxon>
        <taxon>IRL clade</taxon>
        <taxon>Trifolieae</taxon>
        <taxon>Trifolium</taxon>
    </lineage>
</organism>
<dbReference type="Proteomes" id="UP000242715">
    <property type="component" value="Unassembled WGS sequence"/>
</dbReference>
<feature type="region of interest" description="Disordered" evidence="1">
    <location>
        <begin position="60"/>
        <end position="106"/>
    </location>
</feature>
<accession>A0A2Z6NH63</accession>
<proteinExistence type="predicted"/>
<sequence length="106" mass="11224">MSFVHCFPVACHAPSGYETLKFGKLCCWFAALLSGISILAGDDGRCRVTGLRVCDGCGSKAARKMRGGAEKHQTKAAKGKETPQGRKGGEKNAEKKPGGCWFESSA</sequence>
<keyword evidence="3" id="KW-1185">Reference proteome</keyword>
<dbReference type="EMBL" id="DF973582">
    <property type="protein sequence ID" value="GAU35255.1"/>
    <property type="molecule type" value="Genomic_DNA"/>
</dbReference>
<feature type="compositionally biased region" description="Basic and acidic residues" evidence="1">
    <location>
        <begin position="67"/>
        <end position="97"/>
    </location>
</feature>
<evidence type="ECO:0000256" key="1">
    <source>
        <dbReference type="SAM" id="MobiDB-lite"/>
    </source>
</evidence>
<evidence type="ECO:0000313" key="3">
    <source>
        <dbReference type="Proteomes" id="UP000242715"/>
    </source>
</evidence>
<reference evidence="3" key="1">
    <citation type="journal article" date="2017" name="Front. Plant Sci.">
        <title>Climate Clever Clovers: New Paradigm to Reduce the Environmental Footprint of Ruminants by Breeding Low Methanogenic Forages Utilizing Haplotype Variation.</title>
        <authorList>
            <person name="Kaur P."/>
            <person name="Appels R."/>
            <person name="Bayer P.E."/>
            <person name="Keeble-Gagnere G."/>
            <person name="Wang J."/>
            <person name="Hirakawa H."/>
            <person name="Shirasawa K."/>
            <person name="Vercoe P."/>
            <person name="Stefanova K."/>
            <person name="Durmic Z."/>
            <person name="Nichols P."/>
            <person name="Revell C."/>
            <person name="Isobe S.N."/>
            <person name="Edwards D."/>
            <person name="Erskine W."/>
        </authorList>
    </citation>
    <scope>NUCLEOTIDE SEQUENCE [LARGE SCALE GENOMIC DNA]</scope>
    <source>
        <strain evidence="3">cv. Daliak</strain>
    </source>
</reference>